<feature type="region of interest" description="Disordered" evidence="1">
    <location>
        <begin position="53"/>
        <end position="151"/>
    </location>
</feature>
<feature type="compositionally biased region" description="Acidic residues" evidence="1">
    <location>
        <begin position="78"/>
        <end position="112"/>
    </location>
</feature>
<dbReference type="OMA" id="THRIDMW"/>
<dbReference type="AlphaFoldDB" id="A0A1V2LAB5"/>
<dbReference type="EMBL" id="MPUK01000003">
    <property type="protein sequence ID" value="ONH68256.1"/>
    <property type="molecule type" value="Genomic_DNA"/>
</dbReference>
<proteinExistence type="predicted"/>
<comment type="caution">
    <text evidence="2">The sequence shown here is derived from an EMBL/GenBank/DDBJ whole genome shotgun (WGS) entry which is preliminary data.</text>
</comment>
<evidence type="ECO:0000256" key="1">
    <source>
        <dbReference type="SAM" id="MobiDB-lite"/>
    </source>
</evidence>
<dbReference type="VEuPathDB" id="FungiDB:BON22_1998"/>
<organism evidence="2 3">
    <name type="scientific">Cyberlindnera fabianii</name>
    <name type="common">Yeast</name>
    <name type="synonym">Hansenula fabianii</name>
    <dbReference type="NCBI Taxonomy" id="36022"/>
    <lineage>
        <taxon>Eukaryota</taxon>
        <taxon>Fungi</taxon>
        <taxon>Dikarya</taxon>
        <taxon>Ascomycota</taxon>
        <taxon>Saccharomycotina</taxon>
        <taxon>Saccharomycetes</taxon>
        <taxon>Phaffomycetales</taxon>
        <taxon>Phaffomycetaceae</taxon>
        <taxon>Cyberlindnera</taxon>
    </lineage>
</organism>
<accession>A0A1V2LAB5</accession>
<keyword evidence="3" id="KW-1185">Reference proteome</keyword>
<feature type="compositionally biased region" description="Polar residues" evidence="1">
    <location>
        <begin position="132"/>
        <end position="146"/>
    </location>
</feature>
<name>A0A1V2LAB5_CYBFA</name>
<sequence>MNQNAYIKEHRREPSPQQDTASIAQTSSSNQRRLYDELSSSGVDSDWILFSPLSDVESPVHGDVLSTSTGDMPRVESLSDDEDLSEEQEEHEEEQEEEDDDDDEEDDDDDSLIESLGTNMPLSMPVGDGTGSFVTRSLAASSQKTQPETEEYDYLQSLDKEDFVTHRIDMWRKEQAKAMINDLHRESFTSATSTEKSAELLASWGVDDSMMMNGGVFEDDEKPRATSRGNKRFYGDDLFKGYNTWEVNKIKRVAQQLSSSLVRDNRATSSIPPVTTSFRARRSSLLLNLSRSANKYFIGNATAFEPDMPFWKRDISSANSSLSMSVNSIMFGNLNIGETA</sequence>
<gene>
    <name evidence="2" type="ORF">BON22_1998</name>
</gene>
<dbReference type="STRING" id="36022.A0A1V2LAB5"/>
<dbReference type="Proteomes" id="UP000189513">
    <property type="component" value="Unassembled WGS sequence"/>
</dbReference>
<evidence type="ECO:0000313" key="2">
    <source>
        <dbReference type="EMBL" id="ONH68256.1"/>
    </source>
</evidence>
<protein>
    <submittedName>
        <fullName evidence="2">Autophagy-related protein 30</fullName>
    </submittedName>
</protein>
<reference evidence="3" key="1">
    <citation type="journal article" date="2017" name="Genome Announc.">
        <title>Genome sequences of Cyberlindnera fabianii 65, Pichia kudriavzevii 129, and Saccharomyces cerevisiae 131 isolated from fermented masau fruits in Zimbabwe.</title>
        <authorList>
            <person name="van Rijswijck I.M.H."/>
            <person name="Derks M.F.L."/>
            <person name="Abee T."/>
            <person name="de Ridder D."/>
            <person name="Smid E.J."/>
        </authorList>
    </citation>
    <scope>NUCLEOTIDE SEQUENCE [LARGE SCALE GENOMIC DNA]</scope>
    <source>
        <strain evidence="3">65</strain>
    </source>
</reference>
<feature type="region of interest" description="Disordered" evidence="1">
    <location>
        <begin position="1"/>
        <end position="38"/>
    </location>
</feature>
<evidence type="ECO:0000313" key="3">
    <source>
        <dbReference type="Proteomes" id="UP000189513"/>
    </source>
</evidence>
<feature type="compositionally biased region" description="Polar residues" evidence="1">
    <location>
        <begin position="15"/>
        <end position="38"/>
    </location>
</feature>